<evidence type="ECO:0000313" key="1">
    <source>
        <dbReference type="EMBL" id="KAF2472060.1"/>
    </source>
</evidence>
<dbReference type="EMBL" id="MU003503">
    <property type="protein sequence ID" value="KAF2472060.1"/>
    <property type="molecule type" value="Genomic_DNA"/>
</dbReference>
<reference evidence="1" key="1">
    <citation type="journal article" date="2020" name="Stud. Mycol.">
        <title>101 Dothideomycetes genomes: a test case for predicting lifestyles and emergence of pathogens.</title>
        <authorList>
            <person name="Haridas S."/>
            <person name="Albert R."/>
            <person name="Binder M."/>
            <person name="Bloem J."/>
            <person name="Labutti K."/>
            <person name="Salamov A."/>
            <person name="Andreopoulos B."/>
            <person name="Baker S."/>
            <person name="Barry K."/>
            <person name="Bills G."/>
            <person name="Bluhm B."/>
            <person name="Cannon C."/>
            <person name="Castanera R."/>
            <person name="Culley D."/>
            <person name="Daum C."/>
            <person name="Ezra D."/>
            <person name="Gonzalez J."/>
            <person name="Henrissat B."/>
            <person name="Kuo A."/>
            <person name="Liang C."/>
            <person name="Lipzen A."/>
            <person name="Lutzoni F."/>
            <person name="Magnuson J."/>
            <person name="Mondo S."/>
            <person name="Nolan M."/>
            <person name="Ohm R."/>
            <person name="Pangilinan J."/>
            <person name="Park H.-J."/>
            <person name="Ramirez L."/>
            <person name="Alfaro M."/>
            <person name="Sun H."/>
            <person name="Tritt A."/>
            <person name="Yoshinaga Y."/>
            <person name="Zwiers L.-H."/>
            <person name="Turgeon B."/>
            <person name="Goodwin S."/>
            <person name="Spatafora J."/>
            <person name="Crous P."/>
            <person name="Grigoriev I."/>
        </authorList>
    </citation>
    <scope>NUCLEOTIDE SEQUENCE</scope>
    <source>
        <strain evidence="1">ATCC 200398</strain>
    </source>
</reference>
<accession>A0ACB6QZU3</accession>
<evidence type="ECO:0000313" key="2">
    <source>
        <dbReference type="Proteomes" id="UP000799755"/>
    </source>
</evidence>
<comment type="caution">
    <text evidence="1">The sequence shown here is derived from an EMBL/GenBank/DDBJ whole genome shotgun (WGS) entry which is preliminary data.</text>
</comment>
<protein>
    <submittedName>
        <fullName evidence="1">Uncharacterized protein</fullName>
    </submittedName>
</protein>
<keyword evidence="2" id="KW-1185">Reference proteome</keyword>
<sequence length="939" mass="103364">MRSSIACARCRRSKVKCINNGVNTTCRACETSGRECTYPAPAAGGAGSITRRESIIASHVSGEGPNPQGEQTPKRPRPKKTIAPTSSISNSNKESPRPLLDAFDPLLLTPKVWTELFEIFQQHFSTDLPFLHPPTFLKPLRQSNLHSPPVDSSSTHSPSATLPPASSLLLLAFLALTARFHPALVAHHSPPTSSRPSNPIVASEYYAAAARSRLAGSMGDSLGIPTLERTQALLMMGLHDWGMCQGVKAWISIGVAIRSAQILGLQFEQELDDMPLARSLALNNEVHHMGVSPDRLGRNAMLSKGDEFIEQEIRRRTFWSCFIMDRYLSSGKYRPSMLNTQDLRIQLPSSDRAFMFGEKVKTQLLGEDAEGVARRAEVQSQRKASVMLGARNGDRERSQENGNGTYGSHDHQLRDTDDNARWEIGPDEGALSRFIKALDLYGRIVKWSCGGGRRQERYPPWDSRSSFYELQHKLAAFKDALPRDLTLSASNINAHIASRTSTPYTLMHTIHLLCSIMLHREYVPFIPLRCSKPQGPLDPPLFPPEDYQIPPGFWDDSARECFKAARDLIDLLRTCQEWQVLVETPLVGFATYTVAFVGVYCINFPWMDPNGYMCKRQPESANAGYAPLSDTSGAEAARKALELVGQMRKRLSMASGWFKTIRRVHVYFSRMKKDFARNTRALEASSESGGSSTESYRHLSLREGGIGGGLEEYKLLEKILKEFGSLEDEDLEMPDADADISTSRLGQVLDEGSESGSAAIKSENMDLVDGTPDSASIRHERWNAINSVAAAARTDSGSGTPAVPNGFQNHYGQQILSPTTHPSSAPPQEGFRPGYGSPQAIHQQHLHAQSYPPNPAESAQRASLSLQQQLQHQGSGGAPVSVSQQQATWSPATKETWLNSLDTRFGGDDWAAFTAGNDWQDWAASKGSDGWLSTVWGAS</sequence>
<name>A0ACB6QZU3_9PLEO</name>
<dbReference type="Proteomes" id="UP000799755">
    <property type="component" value="Unassembled WGS sequence"/>
</dbReference>
<gene>
    <name evidence="1" type="ORF">BDR25DRAFT_221773</name>
</gene>
<organism evidence="1 2">
    <name type="scientific">Lindgomyces ingoldianus</name>
    <dbReference type="NCBI Taxonomy" id="673940"/>
    <lineage>
        <taxon>Eukaryota</taxon>
        <taxon>Fungi</taxon>
        <taxon>Dikarya</taxon>
        <taxon>Ascomycota</taxon>
        <taxon>Pezizomycotina</taxon>
        <taxon>Dothideomycetes</taxon>
        <taxon>Pleosporomycetidae</taxon>
        <taxon>Pleosporales</taxon>
        <taxon>Lindgomycetaceae</taxon>
        <taxon>Lindgomyces</taxon>
    </lineage>
</organism>
<proteinExistence type="predicted"/>